<feature type="region of interest" description="Disordered" evidence="1">
    <location>
        <begin position="46"/>
        <end position="84"/>
    </location>
</feature>
<name>A0A212LQ26_9HYPH</name>
<accession>A0A212LQ26</accession>
<evidence type="ECO:0000313" key="2">
    <source>
        <dbReference type="EMBL" id="SCM79597.1"/>
    </source>
</evidence>
<protein>
    <submittedName>
        <fullName evidence="2">Uncharacterized protein</fullName>
    </submittedName>
</protein>
<reference evidence="2" key="1">
    <citation type="submission" date="2016-08" db="EMBL/GenBank/DDBJ databases">
        <authorList>
            <person name="Seilhamer J.J."/>
        </authorList>
    </citation>
    <scope>NUCLEOTIDE SEQUENCE</scope>
    <source>
        <strain evidence="2">86</strain>
    </source>
</reference>
<proteinExistence type="predicted"/>
<feature type="compositionally biased region" description="Basic and acidic residues" evidence="1">
    <location>
        <begin position="51"/>
        <end position="65"/>
    </location>
</feature>
<dbReference type="EMBL" id="FMJD01000013">
    <property type="protein sequence ID" value="SCM79597.1"/>
    <property type="molecule type" value="Genomic_DNA"/>
</dbReference>
<dbReference type="AlphaFoldDB" id="A0A212LQ26"/>
<sequence>MPEPMYPGKFPGTLFLKLAWEFARVRERSCHAVVAERIVFHGLSSSRRRGPRDEKVMRGVSEPDPKLAGIGQIARGTRTGAERT</sequence>
<organism evidence="2">
    <name type="scientific">uncultured Pleomorphomonas sp</name>
    <dbReference type="NCBI Taxonomy" id="442121"/>
    <lineage>
        <taxon>Bacteria</taxon>
        <taxon>Pseudomonadati</taxon>
        <taxon>Pseudomonadota</taxon>
        <taxon>Alphaproteobacteria</taxon>
        <taxon>Hyphomicrobiales</taxon>
        <taxon>Pleomorphomonadaceae</taxon>
        <taxon>Pleomorphomonas</taxon>
        <taxon>environmental samples</taxon>
    </lineage>
</organism>
<gene>
    <name evidence="2" type="ORF">KL86PLE_90541</name>
</gene>
<evidence type="ECO:0000256" key="1">
    <source>
        <dbReference type="SAM" id="MobiDB-lite"/>
    </source>
</evidence>